<comment type="caution">
    <text evidence="2">The sequence shown here is derived from an EMBL/GenBank/DDBJ whole genome shotgun (WGS) entry which is preliminary data.</text>
</comment>
<dbReference type="Gene3D" id="1.10.287.950">
    <property type="entry name" value="Methyl-accepting chemotaxis protein"/>
    <property type="match status" value="1"/>
</dbReference>
<reference evidence="2" key="1">
    <citation type="journal article" date="2020" name="mSystems">
        <title>Genome- and Community-Level Interaction Insights into Carbon Utilization and Element Cycling Functions of Hydrothermarchaeota in Hydrothermal Sediment.</title>
        <authorList>
            <person name="Zhou Z."/>
            <person name="Liu Y."/>
            <person name="Xu W."/>
            <person name="Pan J."/>
            <person name="Luo Z.H."/>
            <person name="Li M."/>
        </authorList>
    </citation>
    <scope>NUCLEOTIDE SEQUENCE [LARGE SCALE GENOMIC DNA]</scope>
    <source>
        <strain evidence="2">SpSt-1224</strain>
    </source>
</reference>
<evidence type="ECO:0000313" key="2">
    <source>
        <dbReference type="EMBL" id="HET97536.1"/>
    </source>
</evidence>
<gene>
    <name evidence="2" type="ORF">ENN98_02310</name>
</gene>
<dbReference type="Proteomes" id="UP000885986">
    <property type="component" value="Unassembled WGS sequence"/>
</dbReference>
<organism evidence="2">
    <name type="scientific">Desulfurivibrio alkaliphilus</name>
    <dbReference type="NCBI Taxonomy" id="427923"/>
    <lineage>
        <taxon>Bacteria</taxon>
        <taxon>Pseudomonadati</taxon>
        <taxon>Thermodesulfobacteriota</taxon>
        <taxon>Desulfobulbia</taxon>
        <taxon>Desulfobulbales</taxon>
        <taxon>Desulfobulbaceae</taxon>
        <taxon>Desulfurivibrio</taxon>
    </lineage>
</organism>
<feature type="region of interest" description="Disordered" evidence="1">
    <location>
        <begin position="1"/>
        <end position="33"/>
    </location>
</feature>
<dbReference type="AlphaFoldDB" id="A0A7C2XN94"/>
<evidence type="ECO:0008006" key="3">
    <source>
        <dbReference type="Google" id="ProtNLM"/>
    </source>
</evidence>
<sequence>MLDASLYDAGGKLDMSSSKGERAEKQVASASKVQTQGIQQITKAIHELDEATQHNAAEADQQSQLTQEMEQQAEQLSQCVSTLIHLIKGVEEQRQEEKEGPKLLRG</sequence>
<protein>
    <recommendedName>
        <fullName evidence="3">Methyl-accepting chemotaxis sensory transducer</fullName>
    </recommendedName>
</protein>
<dbReference type="EMBL" id="DSDS01000053">
    <property type="protein sequence ID" value="HET97536.1"/>
    <property type="molecule type" value="Genomic_DNA"/>
</dbReference>
<accession>A0A7C2XN94</accession>
<proteinExistence type="predicted"/>
<dbReference type="SUPFAM" id="SSF58104">
    <property type="entry name" value="Methyl-accepting chemotaxis protein (MCP) signaling domain"/>
    <property type="match status" value="1"/>
</dbReference>
<name>A0A7C2XN94_9BACT</name>
<evidence type="ECO:0000256" key="1">
    <source>
        <dbReference type="SAM" id="MobiDB-lite"/>
    </source>
</evidence>